<reference evidence="2" key="2">
    <citation type="journal article" date="2015" name="Data Brief">
        <title>Shoot transcriptome of the giant reed, Arundo donax.</title>
        <authorList>
            <person name="Barrero R.A."/>
            <person name="Guerrero F.D."/>
            <person name="Moolhuijzen P."/>
            <person name="Goolsby J.A."/>
            <person name="Tidwell J."/>
            <person name="Bellgard S.E."/>
            <person name="Bellgard M.I."/>
        </authorList>
    </citation>
    <scope>NUCLEOTIDE SEQUENCE</scope>
    <source>
        <tissue evidence="2">Shoot tissue taken approximately 20 cm above the soil surface</tissue>
    </source>
</reference>
<dbReference type="EMBL" id="GBRH01160602">
    <property type="protein sequence ID" value="JAE37294.1"/>
    <property type="molecule type" value="Transcribed_RNA"/>
</dbReference>
<accession>A0A0A9HN65</accession>
<feature type="compositionally biased region" description="Gly residues" evidence="1">
    <location>
        <begin position="54"/>
        <end position="66"/>
    </location>
</feature>
<name>A0A0A9HN65_ARUDO</name>
<protein>
    <submittedName>
        <fullName evidence="2">Uncharacterized protein</fullName>
    </submittedName>
</protein>
<reference evidence="2" key="1">
    <citation type="submission" date="2014-09" db="EMBL/GenBank/DDBJ databases">
        <authorList>
            <person name="Magalhaes I.L.F."/>
            <person name="Oliveira U."/>
            <person name="Santos F.R."/>
            <person name="Vidigal T.H.D.A."/>
            <person name="Brescovit A.D."/>
            <person name="Santos A.J."/>
        </authorList>
    </citation>
    <scope>NUCLEOTIDE SEQUENCE</scope>
    <source>
        <tissue evidence="2">Shoot tissue taken approximately 20 cm above the soil surface</tissue>
    </source>
</reference>
<feature type="compositionally biased region" description="Basic residues" evidence="1">
    <location>
        <begin position="33"/>
        <end position="43"/>
    </location>
</feature>
<evidence type="ECO:0000256" key="1">
    <source>
        <dbReference type="SAM" id="MobiDB-lite"/>
    </source>
</evidence>
<sequence>MRLGQREVAAARQLLDAATQERKALPRSIGRAWQRRGRARRKQRQEMAQRRRGCGGQRRGCGGQRRGCGAPSSISGFLFPEELSISAGNTWTAPWCDAASGGNPMSLPVSW</sequence>
<evidence type="ECO:0000313" key="2">
    <source>
        <dbReference type="EMBL" id="JAE37294.1"/>
    </source>
</evidence>
<proteinExistence type="predicted"/>
<organism evidence="2">
    <name type="scientific">Arundo donax</name>
    <name type="common">Giant reed</name>
    <name type="synonym">Donax arundinaceus</name>
    <dbReference type="NCBI Taxonomy" id="35708"/>
    <lineage>
        <taxon>Eukaryota</taxon>
        <taxon>Viridiplantae</taxon>
        <taxon>Streptophyta</taxon>
        <taxon>Embryophyta</taxon>
        <taxon>Tracheophyta</taxon>
        <taxon>Spermatophyta</taxon>
        <taxon>Magnoliopsida</taxon>
        <taxon>Liliopsida</taxon>
        <taxon>Poales</taxon>
        <taxon>Poaceae</taxon>
        <taxon>PACMAD clade</taxon>
        <taxon>Arundinoideae</taxon>
        <taxon>Arundineae</taxon>
        <taxon>Arundo</taxon>
    </lineage>
</organism>
<feature type="region of interest" description="Disordered" evidence="1">
    <location>
        <begin position="32"/>
        <end position="73"/>
    </location>
</feature>
<dbReference type="AlphaFoldDB" id="A0A0A9HN65"/>